<dbReference type="RefSeq" id="WP_114622509.1">
    <property type="nucleotide sequence ID" value="NZ_QQNA01000030.1"/>
</dbReference>
<sequence length="114" mass="11861">MSVTQHRRLGLAAGAACLALAATTGCSGLGRSALGTIAYETARKRMVQVDSPAVRGCHRLAPAGAVAVTNRTLADIVMYRTTDCTGKDSIYVATTVSDVIAPGAGPWRSYRVVH</sequence>
<dbReference type="PROSITE" id="PS51257">
    <property type="entry name" value="PROKAR_LIPOPROTEIN"/>
    <property type="match status" value="1"/>
</dbReference>
<dbReference type="Proteomes" id="UP000253741">
    <property type="component" value="Unassembled WGS sequence"/>
</dbReference>
<name>A0A370BHC1_9ACTN</name>
<proteinExistence type="predicted"/>
<accession>A0A370BHC1</accession>
<dbReference type="AlphaFoldDB" id="A0A370BHC1"/>
<reference evidence="2 3" key="1">
    <citation type="submission" date="2018-07" db="EMBL/GenBank/DDBJ databases">
        <title>Streptomyces species from bats.</title>
        <authorList>
            <person name="Dunlap C."/>
        </authorList>
    </citation>
    <scope>NUCLEOTIDE SEQUENCE [LARGE SCALE GENOMIC DNA]</scope>
    <source>
        <strain evidence="2 3">AC230</strain>
    </source>
</reference>
<comment type="caution">
    <text evidence="2">The sequence shown here is derived from an EMBL/GenBank/DDBJ whole genome shotgun (WGS) entry which is preliminary data.</text>
</comment>
<feature type="signal peptide" evidence="1">
    <location>
        <begin position="1"/>
        <end position="21"/>
    </location>
</feature>
<dbReference type="EMBL" id="QQNA01000030">
    <property type="protein sequence ID" value="RDG39193.1"/>
    <property type="molecule type" value="Genomic_DNA"/>
</dbReference>
<feature type="chain" id="PRO_5016614158" description="Lipoprotein" evidence="1">
    <location>
        <begin position="22"/>
        <end position="114"/>
    </location>
</feature>
<evidence type="ECO:0000256" key="1">
    <source>
        <dbReference type="SAM" id="SignalP"/>
    </source>
</evidence>
<evidence type="ECO:0000313" key="2">
    <source>
        <dbReference type="EMBL" id="RDG39193.1"/>
    </source>
</evidence>
<keyword evidence="3" id="KW-1185">Reference proteome</keyword>
<keyword evidence="1" id="KW-0732">Signal</keyword>
<evidence type="ECO:0000313" key="3">
    <source>
        <dbReference type="Proteomes" id="UP000253741"/>
    </source>
</evidence>
<evidence type="ECO:0008006" key="4">
    <source>
        <dbReference type="Google" id="ProtNLM"/>
    </source>
</evidence>
<organism evidence="2 3">
    <name type="scientific">Streptomyces corynorhini</name>
    <dbReference type="NCBI Taxonomy" id="2282652"/>
    <lineage>
        <taxon>Bacteria</taxon>
        <taxon>Bacillati</taxon>
        <taxon>Actinomycetota</taxon>
        <taxon>Actinomycetes</taxon>
        <taxon>Kitasatosporales</taxon>
        <taxon>Streptomycetaceae</taxon>
        <taxon>Streptomyces</taxon>
    </lineage>
</organism>
<protein>
    <recommendedName>
        <fullName evidence="4">Lipoprotein</fullName>
    </recommendedName>
</protein>
<dbReference type="OrthoDB" id="4301920at2"/>
<gene>
    <name evidence="2" type="ORF">DVH02_05335</name>
</gene>